<dbReference type="PANTHER" id="PTHR43758">
    <property type="entry name" value="7,8-DIHYDRO-8-OXOGUANINE TRIPHOSPHATASE"/>
    <property type="match status" value="1"/>
</dbReference>
<organism evidence="25 26">
    <name type="scientific">Grifola frondosa</name>
    <name type="common">Maitake</name>
    <name type="synonym">Polyporus frondosus</name>
    <dbReference type="NCBI Taxonomy" id="5627"/>
    <lineage>
        <taxon>Eukaryota</taxon>
        <taxon>Fungi</taxon>
        <taxon>Dikarya</taxon>
        <taxon>Basidiomycota</taxon>
        <taxon>Agaricomycotina</taxon>
        <taxon>Agaricomycetes</taxon>
        <taxon>Polyporales</taxon>
        <taxon>Grifolaceae</taxon>
        <taxon>Grifola</taxon>
    </lineage>
</organism>
<dbReference type="InterPro" id="IPR020084">
    <property type="entry name" value="NUDIX_hydrolase_CS"/>
</dbReference>
<dbReference type="CDD" id="cd03427">
    <property type="entry name" value="NUDIX_MTH1_Nudt1"/>
    <property type="match status" value="1"/>
</dbReference>
<evidence type="ECO:0000256" key="20">
    <source>
        <dbReference type="ARBA" id="ARBA00048002"/>
    </source>
</evidence>
<comment type="cofactor">
    <cofactor evidence="1">
        <name>Mg(2+)</name>
        <dbReference type="ChEBI" id="CHEBI:18420"/>
    </cofactor>
</comment>
<reference evidence="25 26" key="1">
    <citation type="submission" date="2016-03" db="EMBL/GenBank/DDBJ databases">
        <title>Whole genome sequencing of Grifola frondosa 9006-11.</title>
        <authorList>
            <person name="Min B."/>
            <person name="Park H."/>
            <person name="Kim J.-G."/>
            <person name="Cho H."/>
            <person name="Oh Y.-L."/>
            <person name="Kong W.-S."/>
            <person name="Choi I.-G."/>
        </authorList>
    </citation>
    <scope>NUCLEOTIDE SEQUENCE [LARGE SCALE GENOMIC DNA]</scope>
    <source>
        <strain evidence="25 26">9006-11</strain>
    </source>
</reference>
<dbReference type="GO" id="GO:0008413">
    <property type="term" value="F:8-oxo-7,8-dihydroguanosine triphosphate pyrophosphatase activity"/>
    <property type="evidence" value="ECO:0007669"/>
    <property type="project" value="InterPro"/>
</dbReference>
<dbReference type="STRING" id="5627.A0A1C7MLK8"/>
<evidence type="ECO:0000256" key="17">
    <source>
        <dbReference type="ARBA" id="ARBA00030682"/>
    </source>
</evidence>
<dbReference type="OrthoDB" id="447842at2759"/>
<evidence type="ECO:0000256" key="13">
    <source>
        <dbReference type="ARBA" id="ARBA00026103"/>
    </source>
</evidence>
<dbReference type="GO" id="GO:0008828">
    <property type="term" value="F:dATP diphosphatase activity"/>
    <property type="evidence" value="ECO:0007669"/>
    <property type="project" value="UniProtKB-EC"/>
</dbReference>
<evidence type="ECO:0000313" key="25">
    <source>
        <dbReference type="EMBL" id="OBZ77750.1"/>
    </source>
</evidence>
<keyword evidence="26" id="KW-1185">Reference proteome</keyword>
<feature type="domain" description="Nudix hydrolase" evidence="24">
    <location>
        <begin position="30"/>
        <end position="154"/>
    </location>
</feature>
<dbReference type="GO" id="GO:0042262">
    <property type="term" value="P:DNA protection"/>
    <property type="evidence" value="ECO:0007669"/>
    <property type="project" value="InterPro"/>
</dbReference>
<comment type="function">
    <text evidence="23">Oxidized purine nucleoside triphosphate hydrolase which is a prominent sanitizer of the oxidized nucleotide pool. Catalyzes the hydrolysis of 2-oxo-dATP (2-hydroxy-dATP) into 2-oxo-dAMP. Also has a significant hydrolase activity toward 2-oxo-ATP, 8-oxo-dGTP and 8-oxo-dATP. Through the hydrolysis of oxidized purine nucleoside triphosphates, prevents their incorporation into DNA and the subsequent transversions A:T to C:G and G:C to T:A. Also catalyzes the hydrolysis of methylated purine nucleoside triphosphate preventing their integration into DNA. Through this antimutagenic activity protects cells from oxidative stress.</text>
</comment>
<evidence type="ECO:0000256" key="19">
    <source>
        <dbReference type="ARBA" id="ARBA00032071"/>
    </source>
</evidence>
<dbReference type="Pfam" id="PF00293">
    <property type="entry name" value="NUDIX"/>
    <property type="match status" value="1"/>
</dbReference>
<comment type="catalytic activity">
    <reaction evidence="10">
        <text>2-oxo-dATP + H2O = 2-oxo-dAMP + diphosphate + H(+)</text>
        <dbReference type="Rhea" id="RHEA:31583"/>
        <dbReference type="ChEBI" id="CHEBI:15377"/>
        <dbReference type="ChEBI" id="CHEBI:15378"/>
        <dbReference type="ChEBI" id="CHEBI:33019"/>
        <dbReference type="ChEBI" id="CHEBI:63212"/>
        <dbReference type="ChEBI" id="CHEBI:77897"/>
        <dbReference type="EC" id="3.6.1.56"/>
    </reaction>
    <physiologicalReaction direction="left-to-right" evidence="10">
        <dbReference type="Rhea" id="RHEA:31584"/>
    </physiologicalReaction>
</comment>
<comment type="subunit">
    <text evidence="4">Monomer.</text>
</comment>
<evidence type="ECO:0000256" key="5">
    <source>
        <dbReference type="ARBA" id="ARBA00022723"/>
    </source>
</evidence>
<dbReference type="InterPro" id="IPR003563">
    <property type="entry name" value="8ODP"/>
</dbReference>
<dbReference type="GO" id="GO:0005737">
    <property type="term" value="C:cytoplasm"/>
    <property type="evidence" value="ECO:0007669"/>
    <property type="project" value="TreeGrafter"/>
</dbReference>
<evidence type="ECO:0000313" key="26">
    <source>
        <dbReference type="Proteomes" id="UP000092993"/>
    </source>
</evidence>
<keyword evidence="5" id="KW-0479">Metal-binding</keyword>
<evidence type="ECO:0000256" key="9">
    <source>
        <dbReference type="ARBA" id="ARBA00024448"/>
    </source>
</evidence>
<gene>
    <name evidence="25" type="primary">Nudt1</name>
    <name evidence="25" type="ORF">A0H81_02605</name>
</gene>
<evidence type="ECO:0000256" key="18">
    <source>
        <dbReference type="ARBA" id="ARBA00031927"/>
    </source>
</evidence>
<keyword evidence="7" id="KW-0460">Magnesium</keyword>
<dbReference type="PRINTS" id="PR01403">
    <property type="entry name" value="8OXTPHPHTASE"/>
</dbReference>
<comment type="catalytic activity">
    <reaction evidence="20">
        <text>N(6)-methyl-ATP + H2O = N(6)-methyl-AMP + diphosphate + H(+)</text>
        <dbReference type="Rhea" id="RHEA:67608"/>
        <dbReference type="ChEBI" id="CHEBI:15377"/>
        <dbReference type="ChEBI" id="CHEBI:15378"/>
        <dbReference type="ChEBI" id="CHEBI:33019"/>
        <dbReference type="ChEBI" id="CHEBI:144842"/>
        <dbReference type="ChEBI" id="CHEBI:172873"/>
    </reaction>
    <physiologicalReaction direction="left-to-right" evidence="20">
        <dbReference type="Rhea" id="RHEA:67609"/>
    </physiologicalReaction>
</comment>
<dbReference type="GO" id="GO:0046872">
    <property type="term" value="F:metal ion binding"/>
    <property type="evidence" value="ECO:0007669"/>
    <property type="project" value="UniProtKB-KW"/>
</dbReference>
<dbReference type="EC" id="3.6.1.56" evidence="13"/>
<comment type="similarity">
    <text evidence="3">Belongs to the Nudix hydrolase family.</text>
</comment>
<comment type="caution">
    <text evidence="25">The sequence shown here is derived from an EMBL/GenBank/DDBJ whole genome shotgun (WGS) entry which is preliminary data.</text>
</comment>
<comment type="catalytic activity">
    <reaction evidence="22">
        <text>N(6)-methyl-dATP + H2O = N(6)-methyl-dAMP + diphosphate + H(+)</text>
        <dbReference type="Rhea" id="RHEA:67604"/>
        <dbReference type="ChEBI" id="CHEBI:15377"/>
        <dbReference type="ChEBI" id="CHEBI:15378"/>
        <dbReference type="ChEBI" id="CHEBI:33019"/>
        <dbReference type="ChEBI" id="CHEBI:169976"/>
        <dbReference type="ChEBI" id="CHEBI:172872"/>
    </reaction>
    <physiologicalReaction direction="left-to-right" evidence="22">
        <dbReference type="Rhea" id="RHEA:67605"/>
    </physiologicalReaction>
</comment>
<comment type="catalytic activity">
    <reaction evidence="12">
        <text>2-oxo-ATP + H2O = 2-oxo-AMP + diphosphate + H(+)</text>
        <dbReference type="Rhea" id="RHEA:67392"/>
        <dbReference type="ChEBI" id="CHEBI:15377"/>
        <dbReference type="ChEBI" id="CHEBI:15378"/>
        <dbReference type="ChEBI" id="CHEBI:33019"/>
        <dbReference type="ChEBI" id="CHEBI:71395"/>
        <dbReference type="ChEBI" id="CHEBI:172878"/>
    </reaction>
    <physiologicalReaction direction="left-to-right" evidence="12">
        <dbReference type="Rhea" id="RHEA:67393"/>
    </physiologicalReaction>
</comment>
<dbReference type="AlphaFoldDB" id="A0A1C7MLK8"/>
<proteinExistence type="inferred from homology"/>
<keyword evidence="6" id="KW-0378">Hydrolase</keyword>
<dbReference type="GO" id="GO:0005634">
    <property type="term" value="C:nucleus"/>
    <property type="evidence" value="ECO:0007669"/>
    <property type="project" value="UniProtKB-SubCell"/>
</dbReference>
<evidence type="ECO:0000256" key="6">
    <source>
        <dbReference type="ARBA" id="ARBA00022801"/>
    </source>
</evidence>
<evidence type="ECO:0000256" key="4">
    <source>
        <dbReference type="ARBA" id="ARBA00011245"/>
    </source>
</evidence>
<name>A0A1C7MLK8_GRIFR</name>
<sequence length="201" mass="22839">MLTLPPGIIFDGTLEEVANGGENVWLPYDRKKLYTNAFIIRNGKLLLGYKKRGFGKGLYNGFGGKVDPGETPAQAALRELKEESGITAPLEHCGVLFFVVPDIDHAFHIDIFRAEEYDGTIIETEEMRPQWFALPNADAPTQDEQKDLQPIPFDHMWKDDVYWMPLLLASRHFLGRADFDTEGNLKKWWFGAVPQTPVDSR</sequence>
<evidence type="ECO:0000256" key="7">
    <source>
        <dbReference type="ARBA" id="ARBA00022842"/>
    </source>
</evidence>
<evidence type="ECO:0000256" key="22">
    <source>
        <dbReference type="ARBA" id="ARBA00049032"/>
    </source>
</evidence>
<evidence type="ECO:0000256" key="1">
    <source>
        <dbReference type="ARBA" id="ARBA00001946"/>
    </source>
</evidence>
<dbReference type="InterPro" id="IPR000086">
    <property type="entry name" value="NUDIX_hydrolase_dom"/>
</dbReference>
<dbReference type="PANTHER" id="PTHR43758:SF2">
    <property type="entry name" value="OXIDIZED PURINE NUCLEOSIDE TRIPHOSPHATE HYDROLASE"/>
    <property type="match status" value="1"/>
</dbReference>
<dbReference type="Proteomes" id="UP000092993">
    <property type="component" value="Unassembled WGS sequence"/>
</dbReference>
<evidence type="ECO:0000256" key="10">
    <source>
        <dbReference type="ARBA" id="ARBA00024459"/>
    </source>
</evidence>
<evidence type="ECO:0000256" key="8">
    <source>
        <dbReference type="ARBA" id="ARBA00023242"/>
    </source>
</evidence>
<evidence type="ECO:0000256" key="12">
    <source>
        <dbReference type="ARBA" id="ARBA00024596"/>
    </source>
</evidence>
<evidence type="ECO:0000256" key="23">
    <source>
        <dbReference type="ARBA" id="ARBA00053094"/>
    </source>
</evidence>
<dbReference type="EMBL" id="LUGG01000002">
    <property type="protein sequence ID" value="OBZ77750.1"/>
    <property type="molecule type" value="Genomic_DNA"/>
</dbReference>
<evidence type="ECO:0000256" key="14">
    <source>
        <dbReference type="ARBA" id="ARBA00026218"/>
    </source>
</evidence>
<evidence type="ECO:0000256" key="3">
    <source>
        <dbReference type="ARBA" id="ARBA00005582"/>
    </source>
</evidence>
<protein>
    <recommendedName>
        <fullName evidence="14">Oxidized purine nucleoside triphosphate hydrolase</fullName>
        <ecNumber evidence="13">3.6.1.56</ecNumber>
    </recommendedName>
    <alternativeName>
        <fullName evidence="18">2-hydroxy-dATP diphosphatase</fullName>
    </alternativeName>
    <alternativeName>
        <fullName evidence="17">7,8-dihydro-8-oxoguanine triphosphatase</fullName>
    </alternativeName>
    <alternativeName>
        <fullName evidence="16">8-oxo-dGTPase</fullName>
    </alternativeName>
    <alternativeName>
        <fullName evidence="19">Methylated purine nucleoside triphosphate hydrolase</fullName>
    </alternativeName>
    <alternativeName>
        <fullName evidence="15">Nucleoside diphosphate-linked moiety X motif 1</fullName>
    </alternativeName>
</protein>
<dbReference type="Gene3D" id="3.90.79.10">
    <property type="entry name" value="Nucleoside Triphosphate Pyrophosphohydrolase"/>
    <property type="match status" value="1"/>
</dbReference>
<evidence type="ECO:0000256" key="21">
    <source>
        <dbReference type="ARBA" id="ARBA00048894"/>
    </source>
</evidence>
<comment type="catalytic activity">
    <reaction evidence="11">
        <text>8-oxo-dGTP + H2O = 8-oxo-dGMP + diphosphate + H(+)</text>
        <dbReference type="Rhea" id="RHEA:31575"/>
        <dbReference type="ChEBI" id="CHEBI:15377"/>
        <dbReference type="ChEBI" id="CHEBI:15378"/>
        <dbReference type="ChEBI" id="CHEBI:33019"/>
        <dbReference type="ChEBI" id="CHEBI:63224"/>
        <dbReference type="ChEBI" id="CHEBI:77896"/>
    </reaction>
    <physiologicalReaction direction="left-to-right" evidence="11">
        <dbReference type="Rhea" id="RHEA:31576"/>
    </physiologicalReaction>
</comment>
<dbReference type="InterPro" id="IPR015797">
    <property type="entry name" value="NUDIX_hydrolase-like_dom_sf"/>
</dbReference>
<comment type="catalytic activity">
    <reaction evidence="21">
        <text>O(6)-methyl-dGTP + H2O = O(6)-methyl-dGMP + diphosphate + H(+)</text>
        <dbReference type="Rhea" id="RHEA:67600"/>
        <dbReference type="ChEBI" id="CHEBI:15377"/>
        <dbReference type="ChEBI" id="CHEBI:15378"/>
        <dbReference type="ChEBI" id="CHEBI:33019"/>
        <dbReference type="ChEBI" id="CHEBI:169974"/>
        <dbReference type="ChEBI" id="CHEBI:169975"/>
    </reaction>
    <physiologicalReaction direction="left-to-right" evidence="21">
        <dbReference type="Rhea" id="RHEA:67601"/>
    </physiologicalReaction>
</comment>
<accession>A0A1C7MLK8</accession>
<dbReference type="SUPFAM" id="SSF55811">
    <property type="entry name" value="Nudix"/>
    <property type="match status" value="1"/>
</dbReference>
<evidence type="ECO:0000256" key="15">
    <source>
        <dbReference type="ARBA" id="ARBA00029673"/>
    </source>
</evidence>
<comment type="subcellular location">
    <subcellularLocation>
        <location evidence="2">Nucleus</location>
    </subcellularLocation>
</comment>
<evidence type="ECO:0000259" key="24">
    <source>
        <dbReference type="PROSITE" id="PS51462"/>
    </source>
</evidence>
<dbReference type="PROSITE" id="PS51462">
    <property type="entry name" value="NUDIX"/>
    <property type="match status" value="1"/>
</dbReference>
<comment type="catalytic activity">
    <reaction evidence="9">
        <text>8-oxo-dATP + H2O = 8-oxo-dAMP + diphosphate + H(+)</text>
        <dbReference type="Rhea" id="RHEA:65396"/>
        <dbReference type="ChEBI" id="CHEBI:15377"/>
        <dbReference type="ChEBI" id="CHEBI:15378"/>
        <dbReference type="ChEBI" id="CHEBI:33019"/>
        <dbReference type="ChEBI" id="CHEBI:71361"/>
        <dbReference type="ChEBI" id="CHEBI:172871"/>
    </reaction>
    <physiologicalReaction direction="left-to-right" evidence="9">
        <dbReference type="Rhea" id="RHEA:65397"/>
    </physiologicalReaction>
</comment>
<dbReference type="OMA" id="MWADDEF"/>
<evidence type="ECO:0000256" key="16">
    <source>
        <dbReference type="ARBA" id="ARBA00030634"/>
    </source>
</evidence>
<dbReference type="PROSITE" id="PS00893">
    <property type="entry name" value="NUDIX_BOX"/>
    <property type="match status" value="1"/>
</dbReference>
<evidence type="ECO:0000256" key="11">
    <source>
        <dbReference type="ARBA" id="ARBA00024486"/>
    </source>
</evidence>
<keyword evidence="8" id="KW-0539">Nucleus</keyword>
<evidence type="ECO:0000256" key="2">
    <source>
        <dbReference type="ARBA" id="ARBA00004123"/>
    </source>
</evidence>